<keyword evidence="5" id="KW-1185">Reference proteome</keyword>
<evidence type="ECO:0000313" key="4">
    <source>
        <dbReference type="EMBL" id="MFC0542850.1"/>
    </source>
</evidence>
<accession>A0ABV6MSJ6</accession>
<dbReference type="CDD" id="cd11030">
    <property type="entry name" value="CYP105-like"/>
    <property type="match status" value="1"/>
</dbReference>
<keyword evidence="2" id="KW-0503">Monooxygenase</keyword>
<comment type="caution">
    <text evidence="4">The sequence shown here is derived from an EMBL/GenBank/DDBJ whole genome shotgun (WGS) entry which is preliminary data.</text>
</comment>
<evidence type="ECO:0000256" key="2">
    <source>
        <dbReference type="RuleBase" id="RU000461"/>
    </source>
</evidence>
<dbReference type="PRINTS" id="PR00385">
    <property type="entry name" value="P450"/>
</dbReference>
<dbReference type="GO" id="GO:0016491">
    <property type="term" value="F:oxidoreductase activity"/>
    <property type="evidence" value="ECO:0007669"/>
    <property type="project" value="UniProtKB-KW"/>
</dbReference>
<dbReference type="PANTHER" id="PTHR46696:SF1">
    <property type="entry name" value="CYTOCHROME P450 YJIB-RELATED"/>
    <property type="match status" value="1"/>
</dbReference>
<dbReference type="InterPro" id="IPR001128">
    <property type="entry name" value="Cyt_P450"/>
</dbReference>
<dbReference type="EMBL" id="JBHLUD010000004">
    <property type="protein sequence ID" value="MFC0542850.1"/>
    <property type="molecule type" value="Genomic_DNA"/>
</dbReference>
<keyword evidence="2" id="KW-0479">Metal-binding</keyword>
<dbReference type="RefSeq" id="WP_273941259.1">
    <property type="nucleotide sequence ID" value="NZ_CP097263.1"/>
</dbReference>
<dbReference type="Gene3D" id="1.10.630.10">
    <property type="entry name" value="Cytochrome P450"/>
    <property type="match status" value="1"/>
</dbReference>
<keyword evidence="2 4" id="KW-0560">Oxidoreductase</keyword>
<evidence type="ECO:0000313" key="5">
    <source>
        <dbReference type="Proteomes" id="UP001589810"/>
    </source>
</evidence>
<proteinExistence type="inferred from homology"/>
<keyword evidence="2" id="KW-0408">Iron</keyword>
<comment type="similarity">
    <text evidence="1 2">Belongs to the cytochrome P450 family.</text>
</comment>
<feature type="region of interest" description="Disordered" evidence="3">
    <location>
        <begin position="66"/>
        <end position="88"/>
    </location>
</feature>
<keyword evidence="2" id="KW-0349">Heme</keyword>
<dbReference type="SUPFAM" id="SSF48264">
    <property type="entry name" value="Cytochrome P450"/>
    <property type="match status" value="1"/>
</dbReference>
<evidence type="ECO:0000256" key="3">
    <source>
        <dbReference type="SAM" id="MobiDB-lite"/>
    </source>
</evidence>
<dbReference type="EC" id="1.14.-.-" evidence="4"/>
<dbReference type="PRINTS" id="PR00359">
    <property type="entry name" value="BP450"/>
</dbReference>
<dbReference type="Pfam" id="PF00067">
    <property type="entry name" value="p450"/>
    <property type="match status" value="1"/>
</dbReference>
<dbReference type="PANTHER" id="PTHR46696">
    <property type="entry name" value="P450, PUTATIVE (EUROFUNG)-RELATED"/>
    <property type="match status" value="1"/>
</dbReference>
<evidence type="ECO:0000256" key="1">
    <source>
        <dbReference type="ARBA" id="ARBA00010617"/>
    </source>
</evidence>
<gene>
    <name evidence="4" type="ORF">ACFFH7_15235</name>
</gene>
<dbReference type="Proteomes" id="UP001589810">
    <property type="component" value="Unassembled WGS sequence"/>
</dbReference>
<dbReference type="PROSITE" id="PS00086">
    <property type="entry name" value="CYTOCHROME_P450"/>
    <property type="match status" value="1"/>
</dbReference>
<dbReference type="InterPro" id="IPR002397">
    <property type="entry name" value="Cyt_P450_B"/>
</dbReference>
<protein>
    <submittedName>
        <fullName evidence="4">Cytochrome P450</fullName>
        <ecNumber evidence="4">1.14.-.-</ecNumber>
    </submittedName>
</protein>
<reference evidence="4 5" key="1">
    <citation type="submission" date="2024-09" db="EMBL/GenBank/DDBJ databases">
        <authorList>
            <person name="Sun Q."/>
            <person name="Mori K."/>
        </authorList>
    </citation>
    <scope>NUCLEOTIDE SEQUENCE [LARGE SCALE GENOMIC DNA]</scope>
    <source>
        <strain evidence="4 5">TBRC 1432</strain>
    </source>
</reference>
<organism evidence="4 5">
    <name type="scientific">Kutzneria chonburiensis</name>
    <dbReference type="NCBI Taxonomy" id="1483604"/>
    <lineage>
        <taxon>Bacteria</taxon>
        <taxon>Bacillati</taxon>
        <taxon>Actinomycetota</taxon>
        <taxon>Actinomycetes</taxon>
        <taxon>Pseudonocardiales</taxon>
        <taxon>Pseudonocardiaceae</taxon>
        <taxon>Kutzneria</taxon>
    </lineage>
</organism>
<name>A0ABV6MSJ6_9PSEU</name>
<dbReference type="InterPro" id="IPR036396">
    <property type="entry name" value="Cyt_P450_sf"/>
</dbReference>
<dbReference type="InterPro" id="IPR017972">
    <property type="entry name" value="Cyt_P450_CS"/>
</dbReference>
<sequence length="396" mass="43869">MSTPVYPGVRAQRCPFDPPPEYADWRAADGLQRATLWNGATAWVVSRYDDVRAVLADSRISADARRYPELNPGAQNGQPHSFPRMDDPDHARLRRMLTGEFTVRRVAAMRPHIEELVDHFLDEMIDKGRPADLVRDFALPIPSLVISMLLGVPYADHEFFQQHSATINHANASPEEKAAAGKALFGYLAGLVQRKQAEPGDDLISRLLTDRVATGELSRPEVAMNGMILLFAGHETTANMIGLATLALLRHPDQAARIRDTDDPAVIANAVEELLRYLSIAQDMILRVAAEDLTIGGQAVRAGDLLTINLPAANRDPVFLDQPDIFSFDRNVRGHMAFGHGIHQCLGQSLARAELQVALPALLRRLPTLRLAIPFEDVKFRHDMSAYGVHELPVTW</sequence>